<dbReference type="Gene3D" id="3.40.50.1820">
    <property type="entry name" value="alpha/beta hydrolase"/>
    <property type="match status" value="1"/>
</dbReference>
<reference evidence="4 5" key="1">
    <citation type="submission" date="2020-08" db="EMBL/GenBank/DDBJ databases">
        <authorList>
            <person name="Newling K."/>
            <person name="Davey J."/>
            <person name="Forrester S."/>
        </authorList>
    </citation>
    <scope>NUCLEOTIDE SEQUENCE [LARGE SCALE GENOMIC DNA]</scope>
    <source>
        <strain evidence="5">Crithidia deanei Carvalho (ATCC PRA-265)</strain>
    </source>
</reference>
<evidence type="ECO:0000259" key="3">
    <source>
        <dbReference type="Pfam" id="PF00561"/>
    </source>
</evidence>
<dbReference type="AlphaFoldDB" id="S9U5E3"/>
<dbReference type="PANTHER" id="PTHR42886">
    <property type="entry name" value="RE40534P-RELATED"/>
    <property type="match status" value="1"/>
</dbReference>
<proteinExistence type="inferred from homology"/>
<name>S9U5E3_9TRYP</name>
<dbReference type="GO" id="GO:0052689">
    <property type="term" value="F:carboxylic ester hydrolase activity"/>
    <property type="evidence" value="ECO:0007669"/>
    <property type="project" value="TreeGrafter"/>
</dbReference>
<keyword evidence="2" id="KW-0812">Transmembrane</keyword>
<evidence type="ECO:0000256" key="1">
    <source>
        <dbReference type="ARBA" id="ARBA00038097"/>
    </source>
</evidence>
<evidence type="ECO:0000313" key="5">
    <source>
        <dbReference type="Proteomes" id="UP000515908"/>
    </source>
</evidence>
<sequence>MDFICDYFKKWMDALNFSKPAILLGHSFGAYICCYYAIRYPEQVKMLALADPWGGNVGNPKAVKRLSLSTKFLLYLFYSQNPLALLRGSGPIGPLLIKKARPDFRKRWEDFLDNTDIMYDYLYHCNALSPPTGETLFKVCSHLDVAAKIPFSEFLPQLSMNIPVGFLFGEISTIDSRSCRELADEMSMMGFSVAVDVVPQAGHQVFTDNVPEFNARMHNLITLLSDNNMYF</sequence>
<evidence type="ECO:0000313" key="4">
    <source>
        <dbReference type="EMBL" id="CAD2219113.1"/>
    </source>
</evidence>
<dbReference type="Pfam" id="PF00561">
    <property type="entry name" value="Abhydrolase_1"/>
    <property type="match status" value="1"/>
</dbReference>
<dbReference type="OrthoDB" id="7457040at2759"/>
<keyword evidence="5" id="KW-1185">Reference proteome</keyword>
<dbReference type="InterPro" id="IPR000073">
    <property type="entry name" value="AB_hydrolase_1"/>
</dbReference>
<protein>
    <submittedName>
        <fullName evidence="4">Alpha/beta hydrolase fold/Alpha/beta hydrolase family, putative</fullName>
    </submittedName>
</protein>
<dbReference type="GO" id="GO:0006654">
    <property type="term" value="P:phosphatidic acid biosynthetic process"/>
    <property type="evidence" value="ECO:0007669"/>
    <property type="project" value="TreeGrafter"/>
</dbReference>
<accession>S9U5E3</accession>
<dbReference type="VEuPathDB" id="TriTrypDB:ADEAN_000660600"/>
<dbReference type="SUPFAM" id="SSF53474">
    <property type="entry name" value="alpha/beta-Hydrolases"/>
    <property type="match status" value="1"/>
</dbReference>
<dbReference type="GO" id="GO:0055088">
    <property type="term" value="P:lipid homeostasis"/>
    <property type="evidence" value="ECO:0007669"/>
    <property type="project" value="TreeGrafter"/>
</dbReference>
<organism evidence="4 5">
    <name type="scientific">Angomonas deanei</name>
    <dbReference type="NCBI Taxonomy" id="59799"/>
    <lineage>
        <taxon>Eukaryota</taxon>
        <taxon>Discoba</taxon>
        <taxon>Euglenozoa</taxon>
        <taxon>Kinetoplastea</taxon>
        <taxon>Metakinetoplastina</taxon>
        <taxon>Trypanosomatida</taxon>
        <taxon>Trypanosomatidae</taxon>
        <taxon>Strigomonadinae</taxon>
        <taxon>Angomonas</taxon>
    </lineage>
</organism>
<dbReference type="EMBL" id="LR877157">
    <property type="protein sequence ID" value="CAD2219113.1"/>
    <property type="molecule type" value="Genomic_DNA"/>
</dbReference>
<feature type="domain" description="AB hydrolase-1" evidence="3">
    <location>
        <begin position="2"/>
        <end position="61"/>
    </location>
</feature>
<feature type="transmembrane region" description="Helical" evidence="2">
    <location>
        <begin position="20"/>
        <end position="38"/>
    </location>
</feature>
<dbReference type="InterPro" id="IPR029058">
    <property type="entry name" value="AB_hydrolase_fold"/>
</dbReference>
<keyword evidence="4" id="KW-0378">Hydrolase</keyword>
<keyword evidence="2" id="KW-1133">Transmembrane helix</keyword>
<gene>
    <name evidence="4" type="ORF">ADEAN_000660600</name>
</gene>
<dbReference type="GO" id="GO:0042171">
    <property type="term" value="F:lysophosphatidic acid acyltransferase activity"/>
    <property type="evidence" value="ECO:0007669"/>
    <property type="project" value="TreeGrafter"/>
</dbReference>
<keyword evidence="2" id="KW-0472">Membrane</keyword>
<comment type="similarity">
    <text evidence="1">Belongs to the peptidase S33 family. ABHD4/ABHD5 subfamily.</text>
</comment>
<dbReference type="PANTHER" id="PTHR42886:SF29">
    <property type="entry name" value="PUMMELIG, ISOFORM A"/>
    <property type="match status" value="1"/>
</dbReference>
<evidence type="ECO:0000256" key="2">
    <source>
        <dbReference type="SAM" id="Phobius"/>
    </source>
</evidence>
<dbReference type="Proteomes" id="UP000515908">
    <property type="component" value="Chromosome 13"/>
</dbReference>